<sequence length="469" mass="52053">MTTTICPDYLVIGAGAMGMAFVDTLVTDTKATVAIVDRYSRPGGHWTIAYPFVTLHQPSAFYGVNSRPLGEKTIDKVGLNKGLSELATGDEVCSYFSKVMQQTFLPTERVEYYPMHEYKGEGEFRSIITNKTIRVGADTRIVDATFMKVKVPAMRPPAYEVAEDVHLVTPNGLAYLSRPYRGYTVVGAGKTGVDACLWLLANGIDPKDVSWIMPRDSWFLERSTLQPSWSRANSSQGPDRADAETMNASSLEDLFLRLEACGKMLRVDENVWPTMFKCATISLPEIDRIKRVGKIIRQGRVVRIGATEVTLEKGTYTPVPDTLYIDCTADGLAKLEPVPVFSGKHITLQSVRYCQQVFSAALIAHVEATYDDEKVKNALCSVVPHPEEPRDYLDVSLGTYLNAFRWYAEPRTGAWLMQARLDVTNAQMPEDPVEAAKVAPSLPDQLQAMCEKLRYLINQVPKDAETAAA</sequence>
<dbReference type="InterPro" id="IPR036188">
    <property type="entry name" value="FAD/NAD-bd_sf"/>
</dbReference>
<evidence type="ECO:0008006" key="3">
    <source>
        <dbReference type="Google" id="ProtNLM"/>
    </source>
</evidence>
<dbReference type="OrthoDB" id="4114509at2759"/>
<dbReference type="Gene3D" id="3.50.50.60">
    <property type="entry name" value="FAD/NAD(P)-binding domain"/>
    <property type="match status" value="1"/>
</dbReference>
<proteinExistence type="predicted"/>
<dbReference type="Proteomes" id="UP000676310">
    <property type="component" value="Unassembled WGS sequence"/>
</dbReference>
<dbReference type="GeneID" id="67012406"/>
<gene>
    <name evidence="1" type="ORF">ALTATR162_LOCUS12064</name>
</gene>
<name>A0A8J2N5Q5_9PLEO</name>
<accession>A0A8J2N5Q5</accession>
<organism evidence="1 2">
    <name type="scientific">Alternaria atra</name>
    <dbReference type="NCBI Taxonomy" id="119953"/>
    <lineage>
        <taxon>Eukaryota</taxon>
        <taxon>Fungi</taxon>
        <taxon>Dikarya</taxon>
        <taxon>Ascomycota</taxon>
        <taxon>Pezizomycotina</taxon>
        <taxon>Dothideomycetes</taxon>
        <taxon>Pleosporomycetidae</taxon>
        <taxon>Pleosporales</taxon>
        <taxon>Pleosporineae</taxon>
        <taxon>Pleosporaceae</taxon>
        <taxon>Alternaria</taxon>
        <taxon>Alternaria sect. Ulocladioides</taxon>
    </lineage>
</organism>
<dbReference type="AlphaFoldDB" id="A0A8J2N5Q5"/>
<comment type="caution">
    <text evidence="1">The sequence shown here is derived from an EMBL/GenBank/DDBJ whole genome shotgun (WGS) entry which is preliminary data.</text>
</comment>
<dbReference type="EMBL" id="CAJRGZ010000032">
    <property type="protein sequence ID" value="CAG5188946.1"/>
    <property type="molecule type" value="Genomic_DNA"/>
</dbReference>
<evidence type="ECO:0000313" key="1">
    <source>
        <dbReference type="EMBL" id="CAG5188946.1"/>
    </source>
</evidence>
<keyword evidence="2" id="KW-1185">Reference proteome</keyword>
<dbReference type="SUPFAM" id="SSF51905">
    <property type="entry name" value="FAD/NAD(P)-binding domain"/>
    <property type="match status" value="1"/>
</dbReference>
<dbReference type="RefSeq" id="XP_043175644.1">
    <property type="nucleotide sequence ID" value="XM_043319709.1"/>
</dbReference>
<evidence type="ECO:0000313" key="2">
    <source>
        <dbReference type="Proteomes" id="UP000676310"/>
    </source>
</evidence>
<reference evidence="1" key="1">
    <citation type="submission" date="2021-05" db="EMBL/GenBank/DDBJ databases">
        <authorList>
            <person name="Stam R."/>
        </authorList>
    </citation>
    <scope>NUCLEOTIDE SEQUENCE</scope>
    <source>
        <strain evidence="1">CS162</strain>
    </source>
</reference>
<protein>
    <recommendedName>
        <fullName evidence="3">NAD(P)/FAD-dependent oxidoreductase</fullName>
    </recommendedName>
</protein>